<gene>
    <name evidence="1" type="ORF">GXW76_10295</name>
</gene>
<dbReference type="AlphaFoldDB" id="A0A9X9WWN2"/>
<reference evidence="1" key="2">
    <citation type="journal article" date="2021" name="Syst. Appl. Microbiol.">
        <title>Roseomonas hellenica sp. nov., isolated from roots of wild-growing Alkanna tinctoria.</title>
        <authorList>
            <person name="Rat A."/>
            <person name="Naranjo H.D."/>
            <person name="Lebbe L."/>
            <person name="Cnockaert M."/>
            <person name="Krigas N."/>
            <person name="Grigoriadou K."/>
            <person name="Maloupa E."/>
            <person name="Willems A."/>
        </authorList>
    </citation>
    <scope>NUCLEOTIDE SEQUENCE</scope>
    <source>
        <strain evidence="1">LMG 31231</strain>
    </source>
</reference>
<name>A0A9X9WWN2_9PROT</name>
<comment type="caution">
    <text evidence="1">The sequence shown here is derived from an EMBL/GenBank/DDBJ whole genome shotgun (WGS) entry which is preliminary data.</text>
</comment>
<accession>A0A9X9WWN2</accession>
<evidence type="ECO:0000313" key="1">
    <source>
        <dbReference type="EMBL" id="MBR0671561.1"/>
    </source>
</evidence>
<sequence>MEVALAERAVLKVSSQGQVTLRRAMRAALGNPRHLEAWMENGTLLLRPAVSATLAEAEMMFGKQGITRDVLVEALRILKRRQTSDP</sequence>
<reference evidence="1" key="1">
    <citation type="submission" date="2020-01" db="EMBL/GenBank/DDBJ databases">
        <authorList>
            <person name="Rat A."/>
        </authorList>
    </citation>
    <scope>NUCLEOTIDE SEQUENCE</scope>
    <source>
        <strain evidence="1">LMG 31231</strain>
    </source>
</reference>
<protein>
    <submittedName>
        <fullName evidence="1">Uncharacterized protein</fullName>
    </submittedName>
</protein>
<proteinExistence type="predicted"/>
<dbReference type="EMBL" id="JAAEDM010000021">
    <property type="protein sequence ID" value="MBR0671561.1"/>
    <property type="molecule type" value="Genomic_DNA"/>
</dbReference>
<evidence type="ECO:0000313" key="2">
    <source>
        <dbReference type="Proteomes" id="UP001138751"/>
    </source>
</evidence>
<organism evidence="1 2">
    <name type="scientific">Neoroseomonas soli</name>
    <dbReference type="NCBI Taxonomy" id="1081025"/>
    <lineage>
        <taxon>Bacteria</taxon>
        <taxon>Pseudomonadati</taxon>
        <taxon>Pseudomonadota</taxon>
        <taxon>Alphaproteobacteria</taxon>
        <taxon>Acetobacterales</taxon>
        <taxon>Acetobacteraceae</taxon>
        <taxon>Neoroseomonas</taxon>
    </lineage>
</organism>
<dbReference type="Proteomes" id="UP001138751">
    <property type="component" value="Unassembled WGS sequence"/>
</dbReference>
<keyword evidence="2" id="KW-1185">Reference proteome</keyword>